<evidence type="ECO:0000256" key="2">
    <source>
        <dbReference type="ARBA" id="ARBA00006565"/>
    </source>
</evidence>
<dbReference type="Proteomes" id="UP001162156">
    <property type="component" value="Unassembled WGS sequence"/>
</dbReference>
<feature type="transmembrane region" description="Helical" evidence="6">
    <location>
        <begin position="47"/>
        <end position="71"/>
    </location>
</feature>
<evidence type="ECO:0000256" key="4">
    <source>
        <dbReference type="ARBA" id="ARBA00022989"/>
    </source>
</evidence>
<comment type="similarity">
    <text evidence="2">Belongs to the DRAM/TMEM150 family.</text>
</comment>
<dbReference type="GO" id="GO:0012505">
    <property type="term" value="C:endomembrane system"/>
    <property type="evidence" value="ECO:0007669"/>
    <property type="project" value="UniProtKB-SubCell"/>
</dbReference>
<feature type="transmembrane region" description="Helical" evidence="6">
    <location>
        <begin position="92"/>
        <end position="113"/>
    </location>
</feature>
<evidence type="ECO:0000256" key="6">
    <source>
        <dbReference type="SAM" id="Phobius"/>
    </source>
</evidence>
<feature type="transmembrane region" description="Helical" evidence="6">
    <location>
        <begin position="7"/>
        <end position="27"/>
    </location>
</feature>
<evidence type="ECO:0000256" key="5">
    <source>
        <dbReference type="ARBA" id="ARBA00023136"/>
    </source>
</evidence>
<dbReference type="AlphaFoldDB" id="A0AAV8X0S7"/>
<reference evidence="8" key="1">
    <citation type="journal article" date="2023" name="Insect Mol. Biol.">
        <title>Genome sequencing provides insights into the evolution of gene families encoding plant cell wall-degrading enzymes in longhorned beetles.</title>
        <authorList>
            <person name="Shin N.R."/>
            <person name="Okamura Y."/>
            <person name="Kirsch R."/>
            <person name="Pauchet Y."/>
        </authorList>
    </citation>
    <scope>NUCLEOTIDE SEQUENCE</scope>
    <source>
        <strain evidence="8">RBIC_L_NR</strain>
    </source>
</reference>
<comment type="caution">
    <text evidence="8">The sequence shown here is derived from an EMBL/GenBank/DDBJ whole genome shotgun (WGS) entry which is preliminary data.</text>
</comment>
<dbReference type="PANTHER" id="PTHR21324:SF2">
    <property type="entry name" value="EG:22E5.9 PROTEIN"/>
    <property type="match status" value="1"/>
</dbReference>
<name>A0AAV8X0S7_9CUCU</name>
<evidence type="ECO:0000313" key="8">
    <source>
        <dbReference type="EMBL" id="KAJ8932278.1"/>
    </source>
</evidence>
<keyword evidence="5 6" id="KW-0472">Membrane</keyword>
<sequence length="243" mass="27592">MVFKHSYVVPIILVIWFPLTFIITYTLSVVNENVKPLFPYISDTGSWSPESCIFGILLTTGAIFMWIIIYVRYRQVRELCEKNDFKSYTHKLNKISLYLACIASYGLIVVANFQVTNVLVVHLIGAGMCFGLGTLYQILQVVISFLIYPTFGKKSINIFRAFCTVICIITLTLTSGFALVSILQFTGDDLTKWGKEDGGYDFHLVSTIAEWILAIFTQFFLVTYTEEFKLVEFSEPTIIAKLA</sequence>
<keyword evidence="9" id="KW-1185">Reference proteome</keyword>
<feature type="domain" description="CWH43-like N-terminal" evidence="7">
    <location>
        <begin position="6"/>
        <end position="229"/>
    </location>
</feature>
<dbReference type="EMBL" id="JANEYF010004067">
    <property type="protein sequence ID" value="KAJ8932278.1"/>
    <property type="molecule type" value="Genomic_DNA"/>
</dbReference>
<accession>A0AAV8X0S7</accession>
<evidence type="ECO:0000256" key="3">
    <source>
        <dbReference type="ARBA" id="ARBA00022692"/>
    </source>
</evidence>
<feature type="transmembrane region" description="Helical" evidence="6">
    <location>
        <begin position="119"/>
        <end position="147"/>
    </location>
</feature>
<evidence type="ECO:0000259" key="7">
    <source>
        <dbReference type="Pfam" id="PF10277"/>
    </source>
</evidence>
<protein>
    <recommendedName>
        <fullName evidence="7">CWH43-like N-terminal domain-containing protein</fullName>
    </recommendedName>
</protein>
<evidence type="ECO:0000256" key="1">
    <source>
        <dbReference type="ARBA" id="ARBA00004127"/>
    </source>
</evidence>
<dbReference type="InterPro" id="IPR019402">
    <property type="entry name" value="CWH43_N"/>
</dbReference>
<keyword evidence="4 6" id="KW-1133">Transmembrane helix</keyword>
<feature type="transmembrane region" description="Helical" evidence="6">
    <location>
        <begin position="159"/>
        <end position="182"/>
    </location>
</feature>
<dbReference type="Pfam" id="PF10277">
    <property type="entry name" value="Frag1"/>
    <property type="match status" value="1"/>
</dbReference>
<keyword evidence="3 6" id="KW-0812">Transmembrane</keyword>
<dbReference type="InterPro" id="IPR050911">
    <property type="entry name" value="DRAM/TMEM150_Autophagy_Mod"/>
</dbReference>
<comment type="subcellular location">
    <subcellularLocation>
        <location evidence="1">Endomembrane system</location>
        <topology evidence="1">Multi-pass membrane protein</topology>
    </subcellularLocation>
</comment>
<feature type="transmembrane region" description="Helical" evidence="6">
    <location>
        <begin position="202"/>
        <end position="224"/>
    </location>
</feature>
<evidence type="ECO:0000313" key="9">
    <source>
        <dbReference type="Proteomes" id="UP001162156"/>
    </source>
</evidence>
<gene>
    <name evidence="8" type="ORF">NQ314_014770</name>
</gene>
<dbReference type="PANTHER" id="PTHR21324">
    <property type="entry name" value="FASTING-INDUCIBLE INTEGRAL MEMBRANE PROTEIN TM6P1-RELATED"/>
    <property type="match status" value="1"/>
</dbReference>
<proteinExistence type="inferred from homology"/>
<organism evidence="8 9">
    <name type="scientific">Rhamnusium bicolor</name>
    <dbReference type="NCBI Taxonomy" id="1586634"/>
    <lineage>
        <taxon>Eukaryota</taxon>
        <taxon>Metazoa</taxon>
        <taxon>Ecdysozoa</taxon>
        <taxon>Arthropoda</taxon>
        <taxon>Hexapoda</taxon>
        <taxon>Insecta</taxon>
        <taxon>Pterygota</taxon>
        <taxon>Neoptera</taxon>
        <taxon>Endopterygota</taxon>
        <taxon>Coleoptera</taxon>
        <taxon>Polyphaga</taxon>
        <taxon>Cucujiformia</taxon>
        <taxon>Chrysomeloidea</taxon>
        <taxon>Cerambycidae</taxon>
        <taxon>Lepturinae</taxon>
        <taxon>Rhagiini</taxon>
        <taxon>Rhamnusium</taxon>
    </lineage>
</organism>